<evidence type="ECO:0000259" key="3">
    <source>
        <dbReference type="Pfam" id="PF13847"/>
    </source>
</evidence>
<evidence type="ECO:0000313" key="5">
    <source>
        <dbReference type="EMBL" id="ASK68838.1"/>
    </source>
</evidence>
<dbReference type="CDD" id="cd02440">
    <property type="entry name" value="AdoMet_MTases"/>
    <property type="match status" value="1"/>
</dbReference>
<organism evidence="5 6">
    <name type="scientific">Shewanella bicestrii</name>
    <dbReference type="NCBI Taxonomy" id="2018305"/>
    <lineage>
        <taxon>Bacteria</taxon>
        <taxon>Pseudomonadati</taxon>
        <taxon>Pseudomonadota</taxon>
        <taxon>Gammaproteobacteria</taxon>
        <taxon>Alteromonadales</taxon>
        <taxon>Shewanellaceae</taxon>
        <taxon>Shewanella</taxon>
    </lineage>
</organism>
<dbReference type="Proteomes" id="UP000198367">
    <property type="component" value="Chromosome"/>
</dbReference>
<sequence>MQYICPLCALPLTLTERTWGCPQAHKFDMAKEGYVNLLPVQKKNSKDPGDNQQMMLARREFLNAGYYQSLSDRVNALALEYANEAQQILDIGCGEGYYSHRLYNALVAEHPCQLQGVDISKSAIKYAAKRYPNLSFCVASAYEMPIPSKSIDLAIRIYAPSKLEELQRVMAPNGILITVSPGPSHHFALKQQIYAEPRLHPASDAKIEGFECLHQERLRSQLELNNSQDISHFLEMTPYAWKFTAEQKHLFAQRGLSCELDFQIEVHRISV</sequence>
<dbReference type="InterPro" id="IPR016718">
    <property type="entry name" value="rRNA_m1G-MeTrfase_A_prd"/>
</dbReference>
<evidence type="ECO:0000256" key="1">
    <source>
        <dbReference type="PIRSR" id="PIRSR018249-1"/>
    </source>
</evidence>
<dbReference type="Pfam" id="PF13847">
    <property type="entry name" value="Methyltransf_31"/>
    <property type="match status" value="1"/>
</dbReference>
<protein>
    <submittedName>
        <fullName evidence="5">23S rRNA (Guanine(745)-N(1))-methyltransferase</fullName>
    </submittedName>
</protein>
<evidence type="ECO:0000313" key="6">
    <source>
        <dbReference type="Proteomes" id="UP000198367"/>
    </source>
</evidence>
<evidence type="ECO:0000256" key="2">
    <source>
        <dbReference type="PIRSR" id="PIRSR018249-2"/>
    </source>
</evidence>
<feature type="binding site" evidence="1">
    <location>
        <position position="8"/>
    </location>
    <ligand>
        <name>Zn(2+)</name>
        <dbReference type="ChEBI" id="CHEBI:29105"/>
    </ligand>
</feature>
<keyword evidence="6" id="KW-1185">Reference proteome</keyword>
<keyword evidence="5" id="KW-0489">Methyltransferase</keyword>
<dbReference type="InterPro" id="IPR025714">
    <property type="entry name" value="Methyltranfer_dom"/>
</dbReference>
<accession>A0A220UKZ3</accession>
<keyword evidence="1" id="KW-0479">Metal-binding</keyword>
<reference evidence="5 6" key="1">
    <citation type="submission" date="2017-07" db="EMBL/GenBank/DDBJ databases">
        <title>Phenotypical and genomic characterization of a clinical isolate of Shewanella bicestrii sp. nov. producing an extended-spectrum beta-lactamase and a new oxacillinase variant.</title>
        <authorList>
            <person name="Jousset A.B."/>
            <person name="Bonnin R.A."/>
            <person name="Girlich D."/>
            <person name="Dabos L."/>
            <person name="Potron A."/>
            <person name="Dortet L."/>
            <person name="Glaser P."/>
            <person name="Naas T."/>
        </authorList>
    </citation>
    <scope>NUCLEOTIDE SEQUENCE [LARGE SCALE GENOMIC DNA]</scope>
    <source>
        <strain evidence="5 6">JAB-1</strain>
    </source>
</reference>
<dbReference type="RefSeq" id="WP_089067542.1">
    <property type="nucleotide sequence ID" value="NZ_CP022358.1"/>
</dbReference>
<dbReference type="GO" id="GO:0046872">
    <property type="term" value="F:metal ion binding"/>
    <property type="evidence" value="ECO:0007669"/>
    <property type="project" value="UniProtKB-KW"/>
</dbReference>
<keyword evidence="5" id="KW-0808">Transferase</keyword>
<dbReference type="EMBL" id="CP022358">
    <property type="protein sequence ID" value="ASK68838.1"/>
    <property type="molecule type" value="Genomic_DNA"/>
</dbReference>
<dbReference type="NCBIfam" id="NF008300">
    <property type="entry name" value="PRK11088.1"/>
    <property type="match status" value="1"/>
</dbReference>
<gene>
    <name evidence="5" type="ORF">CF168_08045</name>
</gene>
<dbReference type="InterPro" id="IPR029063">
    <property type="entry name" value="SAM-dependent_MTases_sf"/>
</dbReference>
<keyword evidence="1" id="KW-0862">Zinc</keyword>
<dbReference type="KEGG" id="sbj:CF168_08045"/>
<dbReference type="AlphaFoldDB" id="A0A220UKZ3"/>
<feature type="domain" description="Methyltransferase" evidence="3">
    <location>
        <begin position="84"/>
        <end position="201"/>
    </location>
</feature>
<evidence type="ECO:0000259" key="4">
    <source>
        <dbReference type="Pfam" id="PF21302"/>
    </source>
</evidence>
<feature type="binding site" evidence="1">
    <location>
        <position position="25"/>
    </location>
    <ligand>
        <name>Zn(2+)</name>
        <dbReference type="ChEBI" id="CHEBI:29105"/>
    </ligand>
</feature>
<keyword evidence="2" id="KW-0949">S-adenosyl-L-methionine</keyword>
<feature type="binding site" evidence="2">
    <location>
        <position position="67"/>
    </location>
    <ligand>
        <name>S-adenosyl-L-methionine</name>
        <dbReference type="ChEBI" id="CHEBI:59789"/>
    </ligand>
</feature>
<dbReference type="Pfam" id="PF21302">
    <property type="entry name" value="Zn_ribbon_RlmA"/>
    <property type="match status" value="1"/>
</dbReference>
<dbReference type="SUPFAM" id="SSF53335">
    <property type="entry name" value="S-adenosyl-L-methionine-dependent methyltransferases"/>
    <property type="match status" value="1"/>
</dbReference>
<feature type="domain" description="23S rRNA (guanine(745)-N(1))-methyltransferase N-terminal" evidence="4">
    <location>
        <begin position="3"/>
        <end position="46"/>
    </location>
</feature>
<feature type="binding site" evidence="1">
    <location>
        <position position="21"/>
    </location>
    <ligand>
        <name>Zn(2+)</name>
        <dbReference type="ChEBI" id="CHEBI:29105"/>
    </ligand>
</feature>
<dbReference type="PANTHER" id="PTHR42912:SF45">
    <property type="entry name" value="23S RRNA (GUANINE(745)-N(1))-METHYLTRANSFERASE"/>
    <property type="match status" value="1"/>
</dbReference>
<dbReference type="GO" id="GO:0032259">
    <property type="term" value="P:methylation"/>
    <property type="evidence" value="ECO:0007669"/>
    <property type="project" value="UniProtKB-KW"/>
</dbReference>
<dbReference type="InterPro" id="IPR048647">
    <property type="entry name" value="RlmA_N"/>
</dbReference>
<dbReference type="Gene3D" id="3.40.50.150">
    <property type="entry name" value="Vaccinia Virus protein VP39"/>
    <property type="match status" value="1"/>
</dbReference>
<dbReference type="FunFam" id="3.40.50.150:FF:000163">
    <property type="entry name" value="23S rRNA methyltransferase A"/>
    <property type="match status" value="1"/>
</dbReference>
<dbReference type="InterPro" id="IPR050508">
    <property type="entry name" value="Methyltransf_Superfamily"/>
</dbReference>
<proteinExistence type="predicted"/>
<dbReference type="PANTHER" id="PTHR42912">
    <property type="entry name" value="METHYLTRANSFERASE"/>
    <property type="match status" value="1"/>
</dbReference>
<feature type="binding site" evidence="1">
    <location>
        <position position="5"/>
    </location>
    <ligand>
        <name>Zn(2+)</name>
        <dbReference type="ChEBI" id="CHEBI:29105"/>
    </ligand>
</feature>
<dbReference type="GO" id="GO:0008168">
    <property type="term" value="F:methyltransferase activity"/>
    <property type="evidence" value="ECO:0007669"/>
    <property type="project" value="UniProtKB-KW"/>
</dbReference>
<feature type="binding site" evidence="2">
    <location>
        <begin position="95"/>
        <end position="96"/>
    </location>
    <ligand>
        <name>S-adenosyl-L-methionine</name>
        <dbReference type="ChEBI" id="CHEBI:59789"/>
    </ligand>
</feature>
<dbReference type="PIRSF" id="PIRSF018249">
    <property type="entry name" value="MyrA_prd"/>
    <property type="match status" value="1"/>
</dbReference>
<feature type="binding site" evidence="2">
    <location>
        <position position="185"/>
    </location>
    <ligand>
        <name>S-adenosyl-L-methionine</name>
        <dbReference type="ChEBI" id="CHEBI:59789"/>
    </ligand>
</feature>
<name>A0A220UKZ3_9GAMM</name>